<dbReference type="GeneID" id="81583279"/>
<reference evidence="2" key="1">
    <citation type="journal article" date="2023" name="IMA Fungus">
        <title>Comparative genomic study of the Penicillium genus elucidates a diverse pangenome and 15 lateral gene transfer events.</title>
        <authorList>
            <person name="Petersen C."/>
            <person name="Sorensen T."/>
            <person name="Nielsen M.R."/>
            <person name="Sondergaard T.E."/>
            <person name="Sorensen J.L."/>
            <person name="Fitzpatrick D.A."/>
            <person name="Frisvad J.C."/>
            <person name="Nielsen K.L."/>
        </authorList>
    </citation>
    <scope>NUCLEOTIDE SEQUENCE</scope>
    <source>
        <strain evidence="2">IBT 12815</strain>
    </source>
</reference>
<accession>A0AAD6EGL4</accession>
<dbReference type="EMBL" id="JAQJAE010000001">
    <property type="protein sequence ID" value="KAJ5616865.1"/>
    <property type="molecule type" value="Genomic_DNA"/>
</dbReference>
<feature type="compositionally biased region" description="Low complexity" evidence="1">
    <location>
        <begin position="110"/>
        <end position="122"/>
    </location>
</feature>
<dbReference type="AlphaFoldDB" id="A0AAD6EGL4"/>
<protein>
    <submittedName>
        <fullName evidence="2">Uncharacterized protein</fullName>
    </submittedName>
</protein>
<evidence type="ECO:0000256" key="1">
    <source>
        <dbReference type="SAM" id="MobiDB-lite"/>
    </source>
</evidence>
<feature type="region of interest" description="Disordered" evidence="1">
    <location>
        <begin position="107"/>
        <end position="137"/>
    </location>
</feature>
<sequence>MVLAFRPSYTPTYDISPGIPFGQFLGPVLQQPTDATLQLEYDTVGTRHIQLDFRFARGPKELLLMERPHSIDVTSWQANLSSPYSRISRLALNDSASGIHITTTLIRQPSHLSSTETSPTTTSKRKAPGPAQSPYRSEKFEVLYLRTKAS</sequence>
<dbReference type="RefSeq" id="XP_056758032.1">
    <property type="nucleotide sequence ID" value="XM_056893037.1"/>
</dbReference>
<gene>
    <name evidence="2" type="ORF">N7537_001979</name>
</gene>
<keyword evidence="3" id="KW-1185">Reference proteome</keyword>
<organism evidence="2 3">
    <name type="scientific">Penicillium hordei</name>
    <dbReference type="NCBI Taxonomy" id="40994"/>
    <lineage>
        <taxon>Eukaryota</taxon>
        <taxon>Fungi</taxon>
        <taxon>Dikarya</taxon>
        <taxon>Ascomycota</taxon>
        <taxon>Pezizomycotina</taxon>
        <taxon>Eurotiomycetes</taxon>
        <taxon>Eurotiomycetidae</taxon>
        <taxon>Eurotiales</taxon>
        <taxon>Aspergillaceae</taxon>
        <taxon>Penicillium</taxon>
    </lineage>
</organism>
<reference evidence="2" key="2">
    <citation type="submission" date="2023-01" db="EMBL/GenBank/DDBJ databases">
        <authorList>
            <person name="Petersen C."/>
        </authorList>
    </citation>
    <scope>NUCLEOTIDE SEQUENCE</scope>
    <source>
        <strain evidence="2">IBT 12815</strain>
    </source>
</reference>
<dbReference type="Proteomes" id="UP001213799">
    <property type="component" value="Unassembled WGS sequence"/>
</dbReference>
<name>A0AAD6EGL4_9EURO</name>
<proteinExistence type="predicted"/>
<comment type="caution">
    <text evidence="2">The sequence shown here is derived from an EMBL/GenBank/DDBJ whole genome shotgun (WGS) entry which is preliminary data.</text>
</comment>
<evidence type="ECO:0000313" key="2">
    <source>
        <dbReference type="EMBL" id="KAJ5616865.1"/>
    </source>
</evidence>
<evidence type="ECO:0000313" key="3">
    <source>
        <dbReference type="Proteomes" id="UP001213799"/>
    </source>
</evidence>